<feature type="compositionally biased region" description="Basic and acidic residues" evidence="8">
    <location>
        <begin position="575"/>
        <end position="587"/>
    </location>
</feature>
<feature type="transmembrane region" description="Helical" evidence="9">
    <location>
        <begin position="48"/>
        <end position="71"/>
    </location>
</feature>
<evidence type="ECO:0000259" key="10">
    <source>
        <dbReference type="PROSITE" id="PS50850"/>
    </source>
</evidence>
<feature type="region of interest" description="Disordered" evidence="8">
    <location>
        <begin position="1"/>
        <end position="23"/>
    </location>
</feature>
<dbReference type="PROSITE" id="PS50850">
    <property type="entry name" value="MFS"/>
    <property type="match status" value="1"/>
</dbReference>
<organism evidence="11 12">
    <name type="scientific">Leucocoprinus leucothites</name>
    <dbReference type="NCBI Taxonomy" id="201217"/>
    <lineage>
        <taxon>Eukaryota</taxon>
        <taxon>Fungi</taxon>
        <taxon>Dikarya</taxon>
        <taxon>Basidiomycota</taxon>
        <taxon>Agaricomycotina</taxon>
        <taxon>Agaricomycetes</taxon>
        <taxon>Agaricomycetidae</taxon>
        <taxon>Agaricales</taxon>
        <taxon>Agaricineae</taxon>
        <taxon>Agaricaceae</taxon>
        <taxon>Leucocoprinus</taxon>
    </lineage>
</organism>
<feature type="transmembrane region" description="Helical" evidence="9">
    <location>
        <begin position="83"/>
        <end position="102"/>
    </location>
</feature>
<feature type="transmembrane region" description="Helical" evidence="9">
    <location>
        <begin position="402"/>
        <end position="422"/>
    </location>
</feature>
<dbReference type="InterPro" id="IPR036259">
    <property type="entry name" value="MFS_trans_sf"/>
</dbReference>
<dbReference type="NCBIfam" id="TIGR00711">
    <property type="entry name" value="efflux_EmrB"/>
    <property type="match status" value="1"/>
</dbReference>
<dbReference type="Gene3D" id="1.20.1250.20">
    <property type="entry name" value="MFS general substrate transporter like domains"/>
    <property type="match status" value="1"/>
</dbReference>
<proteinExistence type="inferred from homology"/>
<keyword evidence="7 9" id="KW-0472">Membrane</keyword>
<gene>
    <name evidence="11" type="ORF">D9756_001407</name>
</gene>
<evidence type="ECO:0000256" key="6">
    <source>
        <dbReference type="ARBA" id="ARBA00022989"/>
    </source>
</evidence>
<feature type="transmembrane region" description="Helical" evidence="9">
    <location>
        <begin position="270"/>
        <end position="290"/>
    </location>
</feature>
<accession>A0A8H5G4S9</accession>
<dbReference type="GO" id="GO:0005886">
    <property type="term" value="C:plasma membrane"/>
    <property type="evidence" value="ECO:0007669"/>
    <property type="project" value="UniProtKB-SubCell"/>
</dbReference>
<keyword evidence="4" id="KW-1003">Cell membrane</keyword>
<keyword evidence="12" id="KW-1185">Reference proteome</keyword>
<evidence type="ECO:0000256" key="4">
    <source>
        <dbReference type="ARBA" id="ARBA00022475"/>
    </source>
</evidence>
<evidence type="ECO:0000313" key="11">
    <source>
        <dbReference type="EMBL" id="KAF5358334.1"/>
    </source>
</evidence>
<comment type="similarity">
    <text evidence="2">Belongs to the major facilitator superfamily.</text>
</comment>
<dbReference type="SUPFAM" id="SSF103473">
    <property type="entry name" value="MFS general substrate transporter"/>
    <property type="match status" value="1"/>
</dbReference>
<keyword evidence="6 9" id="KW-1133">Transmembrane helix</keyword>
<dbReference type="Gene3D" id="1.20.1720.10">
    <property type="entry name" value="Multidrug resistance protein D"/>
    <property type="match status" value="1"/>
</dbReference>
<dbReference type="InterPro" id="IPR020846">
    <property type="entry name" value="MFS_dom"/>
</dbReference>
<evidence type="ECO:0000256" key="2">
    <source>
        <dbReference type="ARBA" id="ARBA00008335"/>
    </source>
</evidence>
<evidence type="ECO:0000256" key="9">
    <source>
        <dbReference type="SAM" id="Phobius"/>
    </source>
</evidence>
<dbReference type="EMBL" id="JAACJO010000005">
    <property type="protein sequence ID" value="KAF5358334.1"/>
    <property type="molecule type" value="Genomic_DNA"/>
</dbReference>
<evidence type="ECO:0000256" key="5">
    <source>
        <dbReference type="ARBA" id="ARBA00022692"/>
    </source>
</evidence>
<evidence type="ECO:0000256" key="7">
    <source>
        <dbReference type="ARBA" id="ARBA00023136"/>
    </source>
</evidence>
<dbReference type="GO" id="GO:0022857">
    <property type="term" value="F:transmembrane transporter activity"/>
    <property type="evidence" value="ECO:0007669"/>
    <property type="project" value="InterPro"/>
</dbReference>
<protein>
    <recommendedName>
        <fullName evidence="10">Major facilitator superfamily (MFS) profile domain-containing protein</fullName>
    </recommendedName>
</protein>
<dbReference type="OrthoDB" id="10021397at2759"/>
<comment type="caution">
    <text evidence="11">The sequence shown here is derived from an EMBL/GenBank/DDBJ whole genome shotgun (WGS) entry which is preliminary data.</text>
</comment>
<reference evidence="11 12" key="1">
    <citation type="journal article" date="2020" name="ISME J.">
        <title>Uncovering the hidden diversity of litter-decomposition mechanisms in mushroom-forming fungi.</title>
        <authorList>
            <person name="Floudas D."/>
            <person name="Bentzer J."/>
            <person name="Ahren D."/>
            <person name="Johansson T."/>
            <person name="Persson P."/>
            <person name="Tunlid A."/>
        </authorList>
    </citation>
    <scope>NUCLEOTIDE SEQUENCE [LARGE SCALE GENOMIC DNA]</scope>
    <source>
        <strain evidence="11 12">CBS 146.42</strain>
    </source>
</reference>
<feature type="transmembrane region" description="Helical" evidence="9">
    <location>
        <begin position="199"/>
        <end position="224"/>
    </location>
</feature>
<evidence type="ECO:0000256" key="8">
    <source>
        <dbReference type="SAM" id="MobiDB-lite"/>
    </source>
</evidence>
<sequence length="614" mass="65390">MMSSGAKESASNHSQEIEVQKAKEEKNKARGAWKANEEYVLPENNLPLVLGGLMLCIFLSALDQTIVATALPTIVSKLGGGSQYSWVGTAYMLSAATLSPFYGKVSDITGRKPILYASILIFLIGSALCGAAQSMTWLIVARAVQGIGGGGIIQMANITLSDIVSLQDRGKYGGLFGATWAIASVVGPLMGGAFTDHVTWRWCFFINLPTGGVAGLMLFFFLNLNPRQGKSFREHVAEFDFLGLLLITGGILCILFGFNESEKSWSHTSTIVLLAIGFTTLLAAGINEYLTTRSPIVPPRLFRTRTTTILLITVFLHAISFFCGAFYLPLYYQVLGASATKAGVQMLPFSLGCSVTSALSGIIVTRTGSYRVIIWVSFAVFTLGMGLMIMLTGTSSTAMKEIFPLITALGLGSLFQTPLIALQAAMPLKDMATTTSTFGFLRTLGGTVGISVGQAIYTSVLAKKIRSFPSLDFDTSPTALSQSVGRLKTIADPAVRALVIDSYARSISTIWKVMTPVVGFSFLLTLGIRKYSLSRNFVKQGGKDGKDETADANLDIEKGSASGVTGTGRDEEVDEKLAEGSAREMVKDSGATIGSKTVDEALARPATGTTLTGH</sequence>
<feature type="transmembrane region" description="Helical" evidence="9">
    <location>
        <begin position="310"/>
        <end position="332"/>
    </location>
</feature>
<feature type="transmembrane region" description="Helical" evidence="9">
    <location>
        <begin position="372"/>
        <end position="390"/>
    </location>
</feature>
<feature type="transmembrane region" description="Helical" evidence="9">
    <location>
        <begin position="172"/>
        <end position="193"/>
    </location>
</feature>
<dbReference type="InterPro" id="IPR011701">
    <property type="entry name" value="MFS"/>
</dbReference>
<feature type="transmembrane region" description="Helical" evidence="9">
    <location>
        <begin position="344"/>
        <end position="365"/>
    </location>
</feature>
<dbReference type="Pfam" id="PF07690">
    <property type="entry name" value="MFS_1"/>
    <property type="match status" value="1"/>
</dbReference>
<feature type="transmembrane region" description="Helical" evidence="9">
    <location>
        <begin position="236"/>
        <end position="258"/>
    </location>
</feature>
<dbReference type="Proteomes" id="UP000559027">
    <property type="component" value="Unassembled WGS sequence"/>
</dbReference>
<evidence type="ECO:0000256" key="3">
    <source>
        <dbReference type="ARBA" id="ARBA00022448"/>
    </source>
</evidence>
<feature type="transmembrane region" description="Helical" evidence="9">
    <location>
        <begin position="114"/>
        <end position="133"/>
    </location>
</feature>
<evidence type="ECO:0000313" key="12">
    <source>
        <dbReference type="Proteomes" id="UP000559027"/>
    </source>
</evidence>
<dbReference type="FunFam" id="1.20.1720.10:FF:000013">
    <property type="entry name" value="Related to multidrug resistance proteins"/>
    <property type="match status" value="1"/>
</dbReference>
<dbReference type="PANTHER" id="PTHR23501:SF102">
    <property type="entry name" value="DRUG TRANSPORTER, PUTATIVE (AFU_ORTHOLOGUE AFUA_3G08530)-RELATED"/>
    <property type="match status" value="1"/>
</dbReference>
<feature type="transmembrane region" description="Helical" evidence="9">
    <location>
        <begin position="139"/>
        <end position="160"/>
    </location>
</feature>
<feature type="domain" description="Major facilitator superfamily (MFS) profile" evidence="10">
    <location>
        <begin position="49"/>
        <end position="533"/>
    </location>
</feature>
<dbReference type="AlphaFoldDB" id="A0A8H5G4S9"/>
<dbReference type="InterPro" id="IPR004638">
    <property type="entry name" value="EmrB-like"/>
</dbReference>
<dbReference type="CDD" id="cd17502">
    <property type="entry name" value="MFS_Azr1_MDR_like"/>
    <property type="match status" value="1"/>
</dbReference>
<evidence type="ECO:0000256" key="1">
    <source>
        <dbReference type="ARBA" id="ARBA00004651"/>
    </source>
</evidence>
<keyword evidence="3" id="KW-0813">Transport</keyword>
<keyword evidence="5 9" id="KW-0812">Transmembrane</keyword>
<comment type="subcellular location">
    <subcellularLocation>
        <location evidence="1">Cell membrane</location>
        <topology evidence="1">Multi-pass membrane protein</topology>
    </subcellularLocation>
</comment>
<name>A0A8H5G4S9_9AGAR</name>
<dbReference type="PANTHER" id="PTHR23501">
    <property type="entry name" value="MAJOR FACILITATOR SUPERFAMILY"/>
    <property type="match status" value="1"/>
</dbReference>
<feature type="region of interest" description="Disordered" evidence="8">
    <location>
        <begin position="540"/>
        <end position="614"/>
    </location>
</feature>